<protein>
    <submittedName>
        <fullName evidence="1">Probable signal peptide protein</fullName>
    </submittedName>
</protein>
<dbReference type="AlphaFoldDB" id="A0A3B0W8N7"/>
<reference evidence="1" key="1">
    <citation type="submission" date="2018-06" db="EMBL/GenBank/DDBJ databases">
        <authorList>
            <person name="Zhirakovskaya E."/>
        </authorList>
    </citation>
    <scope>NUCLEOTIDE SEQUENCE</scope>
</reference>
<dbReference type="Gene3D" id="2.40.160.20">
    <property type="match status" value="1"/>
</dbReference>
<gene>
    <name evidence="1" type="ORF">MNBD_GAMMA03-1329</name>
</gene>
<dbReference type="SUPFAM" id="SSF56925">
    <property type="entry name" value="OMPA-like"/>
    <property type="match status" value="1"/>
</dbReference>
<name>A0A3B0W8N7_9ZZZZ</name>
<proteinExistence type="predicted"/>
<dbReference type="InterPro" id="IPR018550">
    <property type="entry name" value="Lipid-A_deacylase-rel"/>
</dbReference>
<dbReference type="Pfam" id="PF09411">
    <property type="entry name" value="PagL"/>
    <property type="match status" value="1"/>
</dbReference>
<organism evidence="1">
    <name type="scientific">hydrothermal vent metagenome</name>
    <dbReference type="NCBI Taxonomy" id="652676"/>
    <lineage>
        <taxon>unclassified sequences</taxon>
        <taxon>metagenomes</taxon>
        <taxon>ecological metagenomes</taxon>
    </lineage>
</organism>
<dbReference type="InterPro" id="IPR011250">
    <property type="entry name" value="OMP/PagP_B-barrel"/>
</dbReference>
<dbReference type="EMBL" id="UOFC01000156">
    <property type="protein sequence ID" value="VAW47572.1"/>
    <property type="molecule type" value="Genomic_DNA"/>
</dbReference>
<sequence>MVASKALFFNTAVLTVVLSLFLPPPLQAKQENNDLMSFAILGALGSLGLACYQGKAPCTLNPNLNTNALTFSLDIGADRSTEQLRISLGADWNEKIYETPSWEVVGRLEGSVQKWWSTQNNPQNEFGYILGITPIFHYQPKQMTYTPFIEMGGGPYLLDNIVIENEYKSTQLQFGSIFGLGIKHKQWEISYRYLHISNAGIEMPNPGTDFHNLHLAYRF</sequence>
<evidence type="ECO:0000313" key="1">
    <source>
        <dbReference type="EMBL" id="VAW47572.1"/>
    </source>
</evidence>
<accession>A0A3B0W8N7</accession>